<dbReference type="InterPro" id="IPR006175">
    <property type="entry name" value="YjgF/YER057c/UK114"/>
</dbReference>
<comment type="similarity">
    <text evidence="1">Belongs to the RutC family.</text>
</comment>
<dbReference type="InterPro" id="IPR035959">
    <property type="entry name" value="RutC-like_sf"/>
</dbReference>
<sequence length="135" mass="14002">MAITLVNPSGLPKIDVYRQVSIATGTKLVFIAGQVAWDAKGVTVGAGDLAAQVEQCYLNIATALAEVGGSFDDVVKLTVYAVDWTSDKMPALLEGIRRASAKLGMTPVPPATLLGVAALDIPDHLVEIEATAILG</sequence>
<dbReference type="SUPFAM" id="SSF55298">
    <property type="entry name" value="YjgF-like"/>
    <property type="match status" value="1"/>
</dbReference>
<dbReference type="PANTHER" id="PTHR11803:SF58">
    <property type="entry name" value="PROTEIN HMF1-RELATED"/>
    <property type="match status" value="1"/>
</dbReference>
<organism evidence="2 3">
    <name type="scientific">Streptomyces natalensis ATCC 27448</name>
    <dbReference type="NCBI Taxonomy" id="1240678"/>
    <lineage>
        <taxon>Bacteria</taxon>
        <taxon>Bacillati</taxon>
        <taxon>Actinomycetota</taxon>
        <taxon>Actinomycetes</taxon>
        <taxon>Kitasatosporales</taxon>
        <taxon>Streptomycetaceae</taxon>
        <taxon>Streptomyces</taxon>
    </lineage>
</organism>
<comment type="caution">
    <text evidence="2">The sequence shown here is derived from an EMBL/GenBank/DDBJ whole genome shotgun (WGS) entry which is preliminary data.</text>
</comment>
<keyword evidence="3" id="KW-1185">Reference proteome</keyword>
<dbReference type="Pfam" id="PF01042">
    <property type="entry name" value="Ribonuc_L-PSP"/>
    <property type="match status" value="1"/>
</dbReference>
<evidence type="ECO:0000256" key="1">
    <source>
        <dbReference type="ARBA" id="ARBA00010552"/>
    </source>
</evidence>
<gene>
    <name evidence="2" type="ORF">SNA_20315</name>
</gene>
<proteinExistence type="inferred from homology"/>
<dbReference type="GO" id="GO:0019239">
    <property type="term" value="F:deaminase activity"/>
    <property type="evidence" value="ECO:0007669"/>
    <property type="project" value="TreeGrafter"/>
</dbReference>
<dbReference type="PATRIC" id="fig|1240678.4.peg.4292"/>
<evidence type="ECO:0000313" key="2">
    <source>
        <dbReference type="EMBL" id="KIZ16394.1"/>
    </source>
</evidence>
<dbReference type="AlphaFoldDB" id="A0A0D7CJI2"/>
<dbReference type="RefSeq" id="WP_030068156.1">
    <property type="nucleotide sequence ID" value="NZ_JRKI01000028.1"/>
</dbReference>
<dbReference type="CDD" id="cd00448">
    <property type="entry name" value="YjgF_YER057c_UK114_family"/>
    <property type="match status" value="1"/>
</dbReference>
<evidence type="ECO:0000313" key="3">
    <source>
        <dbReference type="Proteomes" id="UP000032458"/>
    </source>
</evidence>
<name>A0A0D7CJI2_9ACTN</name>
<dbReference type="PANTHER" id="PTHR11803">
    <property type="entry name" value="2-IMINOBUTANOATE/2-IMINOPROPANOATE DEAMINASE RIDA"/>
    <property type="match status" value="1"/>
</dbReference>
<dbReference type="Proteomes" id="UP000032458">
    <property type="component" value="Unassembled WGS sequence"/>
</dbReference>
<dbReference type="Gene3D" id="3.30.1330.40">
    <property type="entry name" value="RutC-like"/>
    <property type="match status" value="1"/>
</dbReference>
<protein>
    <submittedName>
        <fullName evidence="2">Endoribonuclease</fullName>
    </submittedName>
</protein>
<accession>A0A0D7CJI2</accession>
<dbReference type="GO" id="GO:0005829">
    <property type="term" value="C:cytosol"/>
    <property type="evidence" value="ECO:0007669"/>
    <property type="project" value="TreeGrafter"/>
</dbReference>
<reference evidence="2 3" key="1">
    <citation type="submission" date="2014-09" db="EMBL/GenBank/DDBJ databases">
        <title>Draft genome sequence of Streptomyces natalensis ATCC 27448, producer of the antifungal pimaricin.</title>
        <authorList>
            <person name="Mendes M.V."/>
            <person name="Beites T."/>
            <person name="Pires S."/>
            <person name="Santos C.L."/>
            <person name="Moradas-Ferreira P."/>
        </authorList>
    </citation>
    <scope>NUCLEOTIDE SEQUENCE [LARGE SCALE GENOMIC DNA]</scope>
    <source>
        <strain evidence="2 3">ATCC 27448</strain>
    </source>
</reference>
<dbReference type="EMBL" id="JRKI01000028">
    <property type="protein sequence ID" value="KIZ16394.1"/>
    <property type="molecule type" value="Genomic_DNA"/>
</dbReference>